<dbReference type="GO" id="GO:0005758">
    <property type="term" value="C:mitochondrial intermembrane space"/>
    <property type="evidence" value="ECO:0007669"/>
    <property type="project" value="InterPro"/>
</dbReference>
<accession>A0A8H7CL64</accession>
<dbReference type="InterPro" id="IPR006797">
    <property type="entry name" value="PRELI/MSF1_dom"/>
</dbReference>
<name>A0A8H7CL64_9AGAR</name>
<dbReference type="InterPro" id="IPR037365">
    <property type="entry name" value="Slowmo/Ups"/>
</dbReference>
<organism evidence="2 3">
    <name type="scientific">Mycena venus</name>
    <dbReference type="NCBI Taxonomy" id="2733690"/>
    <lineage>
        <taxon>Eukaryota</taxon>
        <taxon>Fungi</taxon>
        <taxon>Dikarya</taxon>
        <taxon>Basidiomycota</taxon>
        <taxon>Agaricomycotina</taxon>
        <taxon>Agaricomycetes</taxon>
        <taxon>Agaricomycetidae</taxon>
        <taxon>Agaricales</taxon>
        <taxon>Marasmiineae</taxon>
        <taxon>Mycenaceae</taxon>
        <taxon>Mycena</taxon>
    </lineage>
</organism>
<dbReference type="PROSITE" id="PS50904">
    <property type="entry name" value="PRELI_MSF1"/>
    <property type="match status" value="1"/>
</dbReference>
<dbReference type="PANTHER" id="PTHR11158">
    <property type="entry name" value="MSF1/PX19 RELATED"/>
    <property type="match status" value="1"/>
</dbReference>
<evidence type="ECO:0000259" key="1">
    <source>
        <dbReference type="PROSITE" id="PS50904"/>
    </source>
</evidence>
<protein>
    <submittedName>
        <fullName evidence="2">PRELI/MSF1 domain-containing protein</fullName>
    </submittedName>
</protein>
<dbReference type="EMBL" id="JACAZI010000019">
    <property type="protein sequence ID" value="KAF7340017.1"/>
    <property type="molecule type" value="Genomic_DNA"/>
</dbReference>
<gene>
    <name evidence="2" type="ORF">MVEN_01919400</name>
</gene>
<comment type="caution">
    <text evidence="2">The sequence shown here is derived from an EMBL/GenBank/DDBJ whole genome shotgun (WGS) entry which is preliminary data.</text>
</comment>
<proteinExistence type="predicted"/>
<evidence type="ECO:0000313" key="3">
    <source>
        <dbReference type="Proteomes" id="UP000620124"/>
    </source>
</evidence>
<dbReference type="AlphaFoldDB" id="A0A8H7CL64"/>
<sequence length="248" mass="28063">MKFFSQSYSYDDPWSIVTLAFFLRYPNPYASHVLSCDVISRSVTPSGSLMTTRLILKRGAMPRWFPKGIVSRAESWVVEETEVDPVGRTVRCQTRNLDHVKVMQVQETVEFRSTPEGKTLQLTEARILSGFGWGLTRRIETHGLNKFKANLQRVRFHFMILSTFLTPVYSLVKAFLSSSSSCDNPDCSQWLLGSPQDTPVSVNLPAQPTIAEHKTSTGTDAEAYSTMPRAQNSWSRLKAWLRPPPRAD</sequence>
<keyword evidence="3" id="KW-1185">Reference proteome</keyword>
<reference evidence="2" key="1">
    <citation type="submission" date="2020-05" db="EMBL/GenBank/DDBJ databases">
        <title>Mycena genomes resolve the evolution of fungal bioluminescence.</title>
        <authorList>
            <person name="Tsai I.J."/>
        </authorList>
    </citation>
    <scope>NUCLEOTIDE SEQUENCE</scope>
    <source>
        <strain evidence="2">CCC161011</strain>
    </source>
</reference>
<feature type="domain" description="PRELI/MSF1" evidence="1">
    <location>
        <begin position="1"/>
        <end position="170"/>
    </location>
</feature>
<dbReference type="OrthoDB" id="341300at2759"/>
<dbReference type="Pfam" id="PF04707">
    <property type="entry name" value="PRELI"/>
    <property type="match status" value="1"/>
</dbReference>
<evidence type="ECO:0000313" key="2">
    <source>
        <dbReference type="EMBL" id="KAF7340017.1"/>
    </source>
</evidence>
<dbReference type="Proteomes" id="UP000620124">
    <property type="component" value="Unassembled WGS sequence"/>
</dbReference>